<dbReference type="RefSeq" id="XP_016764265.1">
    <property type="nucleotide sequence ID" value="XM_016910281.1"/>
</dbReference>
<evidence type="ECO:0000313" key="1">
    <source>
        <dbReference type="EMBL" id="EMF16144.1"/>
    </source>
</evidence>
<dbReference type="EMBL" id="KB456261">
    <property type="protein sequence ID" value="EMF16144.1"/>
    <property type="molecule type" value="Genomic_DNA"/>
</dbReference>
<dbReference type="AlphaFoldDB" id="M3DF44"/>
<gene>
    <name evidence="1" type="ORF">SEPMUDRAFT_81625</name>
</gene>
<accession>M3DF44</accession>
<sequence>MPCKDETLNNGQSWESIDDGLDGSNANTAQAAFMCFFAEFLRRLLNGRSSTSFLESVCRQDLCSQVPSTSAVSANCRGCTEYEGSVLDTKGLAQRRSRII</sequence>
<keyword evidence="2" id="KW-1185">Reference proteome</keyword>
<organism evidence="1 2">
    <name type="scientific">Sphaerulina musiva (strain SO2202)</name>
    <name type="common">Poplar stem canker fungus</name>
    <name type="synonym">Septoria musiva</name>
    <dbReference type="NCBI Taxonomy" id="692275"/>
    <lineage>
        <taxon>Eukaryota</taxon>
        <taxon>Fungi</taxon>
        <taxon>Dikarya</taxon>
        <taxon>Ascomycota</taxon>
        <taxon>Pezizomycotina</taxon>
        <taxon>Dothideomycetes</taxon>
        <taxon>Dothideomycetidae</taxon>
        <taxon>Mycosphaerellales</taxon>
        <taxon>Mycosphaerellaceae</taxon>
        <taxon>Sphaerulina</taxon>
    </lineage>
</organism>
<evidence type="ECO:0000313" key="2">
    <source>
        <dbReference type="Proteomes" id="UP000016931"/>
    </source>
</evidence>
<dbReference type="GeneID" id="27907418"/>
<dbReference type="Proteomes" id="UP000016931">
    <property type="component" value="Unassembled WGS sequence"/>
</dbReference>
<dbReference type="HOGENOM" id="CLU_2312970_0_0_1"/>
<proteinExistence type="predicted"/>
<reference evidence="1 2" key="1">
    <citation type="journal article" date="2012" name="PLoS Pathog.">
        <title>Diverse lifestyles and strategies of plant pathogenesis encoded in the genomes of eighteen Dothideomycetes fungi.</title>
        <authorList>
            <person name="Ohm R.A."/>
            <person name="Feau N."/>
            <person name="Henrissat B."/>
            <person name="Schoch C.L."/>
            <person name="Horwitz B.A."/>
            <person name="Barry K.W."/>
            <person name="Condon B.J."/>
            <person name="Copeland A.C."/>
            <person name="Dhillon B."/>
            <person name="Glaser F."/>
            <person name="Hesse C.N."/>
            <person name="Kosti I."/>
            <person name="LaButti K."/>
            <person name="Lindquist E.A."/>
            <person name="Lucas S."/>
            <person name="Salamov A.A."/>
            <person name="Bradshaw R.E."/>
            <person name="Ciuffetti L."/>
            <person name="Hamelin R.C."/>
            <person name="Kema G.H.J."/>
            <person name="Lawrence C."/>
            <person name="Scott J.A."/>
            <person name="Spatafora J.W."/>
            <person name="Turgeon B.G."/>
            <person name="de Wit P.J.G.M."/>
            <person name="Zhong S."/>
            <person name="Goodwin S.B."/>
            <person name="Grigoriev I.V."/>
        </authorList>
    </citation>
    <scope>NUCLEOTIDE SEQUENCE [LARGE SCALE GENOMIC DNA]</scope>
    <source>
        <strain evidence="1 2">SO2202</strain>
    </source>
</reference>
<protein>
    <submittedName>
        <fullName evidence="1">Uncharacterized protein</fullName>
    </submittedName>
</protein>
<feature type="non-terminal residue" evidence="1">
    <location>
        <position position="100"/>
    </location>
</feature>
<name>M3DF44_SPHMS</name>